<dbReference type="Proteomes" id="UP000509460">
    <property type="component" value="Chromosome"/>
</dbReference>
<dbReference type="EMBL" id="AP019810">
    <property type="protein sequence ID" value="BBM16163.1"/>
    <property type="molecule type" value="Genomic_DNA"/>
</dbReference>
<reference evidence="1 2" key="1">
    <citation type="submission" date="2019-07" db="EMBL/GenBank/DDBJ databases">
        <title>antibiotic susceptibility of plant-derived lactic acid bacteria.</title>
        <authorList>
            <person name="Sugiyama M."/>
            <person name="Noda M."/>
        </authorList>
    </citation>
    <scope>NUCLEOTIDE SEQUENCE [LARGE SCALE GENOMIC DNA]</scope>
    <source>
        <strain evidence="1 2">15-1A</strain>
    </source>
</reference>
<evidence type="ECO:0000313" key="2">
    <source>
        <dbReference type="Proteomes" id="UP000509460"/>
    </source>
</evidence>
<organism evidence="1 2">
    <name type="scientific">Enterococcus mundtii</name>
    <dbReference type="NCBI Taxonomy" id="53346"/>
    <lineage>
        <taxon>Bacteria</taxon>
        <taxon>Bacillati</taxon>
        <taxon>Bacillota</taxon>
        <taxon>Bacilli</taxon>
        <taxon>Lactobacillales</taxon>
        <taxon>Enterococcaceae</taxon>
        <taxon>Enterococcus</taxon>
    </lineage>
</organism>
<name>A0AAI8WF27_ENTMU</name>
<gene>
    <name evidence="1" type="ORF">EM151A_3003</name>
</gene>
<dbReference type="AlphaFoldDB" id="A0AAI8WF27"/>
<protein>
    <submittedName>
        <fullName evidence="1">Uncharacterized protein</fullName>
    </submittedName>
</protein>
<dbReference type="RefSeq" id="WP_178946788.1">
    <property type="nucleotide sequence ID" value="NZ_AP019810.1"/>
</dbReference>
<proteinExistence type="predicted"/>
<accession>A0AAI8WF27</accession>
<evidence type="ECO:0000313" key="1">
    <source>
        <dbReference type="EMBL" id="BBM16163.1"/>
    </source>
</evidence>
<sequence length="134" mass="14962">MENLLSDSKMRKSRSKKWQILSVLHILLIISLSFSTLVKAEEVQSTHNIRVSGTIGSTVEETKETNKHQTLVADLSAITQKNLPETGTVVNQRIVFLGYLLIGISGEYFCFVGNKNILLNTLNDQASRAMIIEK</sequence>